<proteinExistence type="predicted"/>
<evidence type="ECO:0000313" key="3">
    <source>
        <dbReference type="Proteomes" id="UP000501427"/>
    </source>
</evidence>
<dbReference type="AlphaFoldDB" id="A0A6M4YFE3"/>
<sequence length="99" mass="11129">MKIMTKQEVDVVSDIRCDVCEESCSPVDGYGPQVGTLSARWGYGSTHDGEAYEVHLCESCFFQALASLQEQRRGQLMFSEQGYEPNPDFGRIESNKEII</sequence>
<evidence type="ECO:0000313" key="4">
    <source>
        <dbReference type="Proteomes" id="UP000502657"/>
    </source>
</evidence>
<protein>
    <recommendedName>
        <fullName evidence="5">Small CPxCG-related zinc finger protein</fullName>
    </recommendedName>
</protein>
<dbReference type="RefSeq" id="WP_161647008.1">
    <property type="nucleotide sequence ID" value="NZ_CAWPJG010000001.1"/>
</dbReference>
<reference evidence="3 4" key="1">
    <citation type="submission" date="2019-03" db="EMBL/GenBank/DDBJ databases">
        <title>Novel transposon Tn6433 accelerates the dissemination of tet(E) in Aeromonas from aerobic biofilm under oxytetracycline stress.</title>
        <authorList>
            <person name="Shi Y."/>
            <person name="Tian Z."/>
            <person name="Zhang Y."/>
            <person name="Zhang H."/>
            <person name="Yang M."/>
        </authorList>
    </citation>
    <scope>NUCLEOTIDE SEQUENCE [LARGE SCALE GENOMIC DNA]</scope>
    <source>
        <strain evidence="2 4">R50-22</strain>
        <strain evidence="1 3">T0.1-19</strain>
    </source>
</reference>
<dbReference type="EMBL" id="CP038441">
    <property type="protein sequence ID" value="QJT23977.1"/>
    <property type="molecule type" value="Genomic_DNA"/>
</dbReference>
<accession>A0A6M4YFE3</accession>
<gene>
    <name evidence="1" type="ORF">E4184_22940</name>
    <name evidence="2" type="ORF">E4188_06730</name>
</gene>
<keyword evidence="4" id="KW-1185">Reference proteome</keyword>
<evidence type="ECO:0008006" key="5">
    <source>
        <dbReference type="Google" id="ProtNLM"/>
    </source>
</evidence>
<evidence type="ECO:0000313" key="2">
    <source>
        <dbReference type="EMBL" id="QJT38266.1"/>
    </source>
</evidence>
<dbReference type="EMBL" id="CP038448">
    <property type="protein sequence ID" value="QJT38266.1"/>
    <property type="molecule type" value="Genomic_DNA"/>
</dbReference>
<dbReference type="Proteomes" id="UP000501427">
    <property type="component" value="Chromosome"/>
</dbReference>
<organism evidence="1 3">
    <name type="scientific">Aeromonas media</name>
    <dbReference type="NCBI Taxonomy" id="651"/>
    <lineage>
        <taxon>Bacteria</taxon>
        <taxon>Pseudomonadati</taxon>
        <taxon>Pseudomonadota</taxon>
        <taxon>Gammaproteobacteria</taxon>
        <taxon>Aeromonadales</taxon>
        <taxon>Aeromonadaceae</taxon>
        <taxon>Aeromonas</taxon>
    </lineage>
</organism>
<dbReference type="Proteomes" id="UP000502657">
    <property type="component" value="Chromosome"/>
</dbReference>
<name>A0A6M4YFE3_AERME</name>
<evidence type="ECO:0000313" key="1">
    <source>
        <dbReference type="EMBL" id="QJT23977.1"/>
    </source>
</evidence>